<name>D0WHA2_SLAES</name>
<keyword evidence="2" id="KW-1185">Reference proteome</keyword>
<dbReference type="STRING" id="649764.HMPREF0762_01134"/>
<dbReference type="EMBL" id="ACUX02000007">
    <property type="protein sequence ID" value="EEZ61066.1"/>
    <property type="molecule type" value="Genomic_DNA"/>
</dbReference>
<protein>
    <submittedName>
        <fullName evidence="1">Uncharacterized protein</fullName>
    </submittedName>
</protein>
<accession>D0WHA2</accession>
<sequence>MDARSDERLITAIGGIIMAVKKGQAMPYEPPFERNDAIDTLCMEIAELVGMISPTRAVSAAAMSACSTAMLLSTQALLRPTFPK</sequence>
<dbReference type="Proteomes" id="UP000006001">
    <property type="component" value="Unassembled WGS sequence"/>
</dbReference>
<proteinExistence type="predicted"/>
<organism evidence="1 2">
    <name type="scientific">Slackia exigua (strain ATCC 700122 / DSM 15923 / CIP 105133 / JCM 11022 / KCTC 5966 / S-7)</name>
    <dbReference type="NCBI Taxonomy" id="649764"/>
    <lineage>
        <taxon>Bacteria</taxon>
        <taxon>Bacillati</taxon>
        <taxon>Actinomycetota</taxon>
        <taxon>Coriobacteriia</taxon>
        <taxon>Eggerthellales</taxon>
        <taxon>Eggerthellaceae</taxon>
        <taxon>Slackia</taxon>
    </lineage>
</organism>
<evidence type="ECO:0000313" key="2">
    <source>
        <dbReference type="Proteomes" id="UP000006001"/>
    </source>
</evidence>
<dbReference type="HOGENOM" id="CLU_2525757_0_0_11"/>
<reference evidence="1" key="1">
    <citation type="submission" date="2009-10" db="EMBL/GenBank/DDBJ databases">
        <authorList>
            <person name="Weinstock G."/>
            <person name="Sodergren E."/>
            <person name="Clifton S."/>
            <person name="Fulton L."/>
            <person name="Fulton B."/>
            <person name="Courtney L."/>
            <person name="Fronick C."/>
            <person name="Harrison M."/>
            <person name="Strong C."/>
            <person name="Farmer C."/>
            <person name="Delahaunty K."/>
            <person name="Markovic C."/>
            <person name="Hall O."/>
            <person name="Minx P."/>
            <person name="Tomlinson C."/>
            <person name="Mitreva M."/>
            <person name="Nelson J."/>
            <person name="Hou S."/>
            <person name="Wollam A."/>
            <person name="Pepin K.H."/>
            <person name="Johnson M."/>
            <person name="Bhonagiri V."/>
            <person name="Nash W.E."/>
            <person name="Warren W."/>
            <person name="Chinwalla A."/>
            <person name="Mardis E.R."/>
            <person name="Wilson R.K."/>
        </authorList>
    </citation>
    <scope>NUCLEOTIDE SEQUENCE [LARGE SCALE GENOMIC DNA]</scope>
    <source>
        <strain evidence="1">ATCC 700122</strain>
    </source>
</reference>
<dbReference type="eggNOG" id="COG3177">
    <property type="taxonomic scope" value="Bacteria"/>
</dbReference>
<gene>
    <name evidence="1" type="ORF">HMPREF0762_01134</name>
</gene>
<evidence type="ECO:0000313" key="1">
    <source>
        <dbReference type="EMBL" id="EEZ61066.1"/>
    </source>
</evidence>
<comment type="caution">
    <text evidence="1">The sequence shown here is derived from an EMBL/GenBank/DDBJ whole genome shotgun (WGS) entry which is preliminary data.</text>
</comment>
<dbReference type="AlphaFoldDB" id="D0WHA2"/>